<reference evidence="7 8" key="1">
    <citation type="journal article" date="2012" name="J. Bacteriol.">
        <title>Draft Genome Sequence of an Ammonia-Oxidizing Archaeon, "Candidatus Nitrosopumilus sediminis" AR2, from Svalbard in the Arctic Circle.</title>
        <authorList>
            <person name="Park S.J."/>
            <person name="Kim J.G."/>
            <person name="Jung M.Y."/>
            <person name="Kim S.J."/>
            <person name="Cha I.T."/>
            <person name="Ghai R."/>
            <person name="Martin-Cuadrado A.B."/>
            <person name="Rodriguez-Valera F."/>
            <person name="Rhee S.K."/>
        </authorList>
    </citation>
    <scope>NUCLEOTIDE SEQUENCE [LARGE SCALE GENOMIC DNA]</scope>
    <source>
        <strain evidence="7 8">AR2</strain>
    </source>
</reference>
<evidence type="ECO:0000256" key="4">
    <source>
        <dbReference type="ARBA" id="ARBA00023125"/>
    </source>
</evidence>
<dbReference type="GO" id="GO:0003690">
    <property type="term" value="F:double-stranded DNA binding"/>
    <property type="evidence" value="ECO:0007669"/>
    <property type="project" value="UniProtKB-UniRule"/>
</dbReference>
<dbReference type="Pfam" id="PF01918">
    <property type="entry name" value="Alba"/>
    <property type="match status" value="1"/>
</dbReference>
<dbReference type="PATRIC" id="fig|1229909.8.peg.247"/>
<keyword evidence="5" id="KW-0007">Acetylation</keyword>
<dbReference type="InterPro" id="IPR013795">
    <property type="entry name" value="DNA/RNA-bd_Alba"/>
</dbReference>
<comment type="PTM">
    <text evidence="5">Acetylated. Acetylation at Lys-69 decreases DNA-binding affinity.</text>
</comment>
<comment type="function">
    <text evidence="5">Binds double-stranded DNA tightly but without sequence specificity. Involved in DNA compaction.</text>
</comment>
<dbReference type="InterPro" id="IPR002775">
    <property type="entry name" value="DNA/RNA-bd_Alba-like"/>
</dbReference>
<dbReference type="GO" id="GO:0030261">
    <property type="term" value="P:chromosome condensation"/>
    <property type="evidence" value="ECO:0007669"/>
    <property type="project" value="UniProtKB-KW"/>
</dbReference>
<proteinExistence type="inferred from homology"/>
<keyword evidence="2 5" id="KW-0158">Chromosome</keyword>
<organism evidence="7 8">
    <name type="scientific">Candidatus Nitrosopumilus sediminis</name>
    <dbReference type="NCBI Taxonomy" id="1229909"/>
    <lineage>
        <taxon>Archaea</taxon>
        <taxon>Nitrososphaerota</taxon>
        <taxon>Nitrososphaeria</taxon>
        <taxon>Nitrosopumilales</taxon>
        <taxon>Nitrosopumilaceae</taxon>
        <taxon>Nitrosopumilus</taxon>
    </lineage>
</organism>
<feature type="modified residue" description="N6-acetyllysine" evidence="5">
    <location>
        <position position="69"/>
    </location>
</feature>
<evidence type="ECO:0000313" key="8">
    <source>
        <dbReference type="Proteomes" id="UP000006100"/>
    </source>
</evidence>
<gene>
    <name evidence="5" type="primary">albA</name>
    <name evidence="7" type="ORF">NSED_01175</name>
</gene>
<evidence type="ECO:0000256" key="2">
    <source>
        <dbReference type="ARBA" id="ARBA00022454"/>
    </source>
</evidence>
<dbReference type="SUPFAM" id="SSF82704">
    <property type="entry name" value="AlbA-like"/>
    <property type="match status" value="1"/>
</dbReference>
<evidence type="ECO:0000256" key="3">
    <source>
        <dbReference type="ARBA" id="ARBA00022490"/>
    </source>
</evidence>
<dbReference type="GO" id="GO:0005737">
    <property type="term" value="C:cytoplasm"/>
    <property type="evidence" value="ECO:0007669"/>
    <property type="project" value="UniProtKB-SubCell"/>
</dbReference>
<keyword evidence="4 5" id="KW-0238">DNA-binding</keyword>
<dbReference type="HOGENOM" id="CLU_1727155_0_0_2"/>
<feature type="domain" description="DNA/RNA-binding protein Alba-like" evidence="6">
    <location>
        <begin position="64"/>
        <end position="126"/>
    </location>
</feature>
<evidence type="ECO:0000259" key="6">
    <source>
        <dbReference type="Pfam" id="PF01918"/>
    </source>
</evidence>
<dbReference type="EMBL" id="CP003843">
    <property type="protein sequence ID" value="AFS82047.1"/>
    <property type="molecule type" value="Genomic_DNA"/>
</dbReference>
<sequence length="151" mass="17001">MIFSLLLPDSKTFEIFSKFDPNYLFLVNNGSNFSNIFNFVRKYPFSFKLSLNTKIYMSNETRDTVFIGKKPLMAYVTSTLIQLANLPSVNIKARGLSIGRAVDVAQIIARKTENAGYSIGEIKIGSESLESQDGRTRNVSTIEIEVKRNTN</sequence>
<comment type="similarity">
    <text evidence="1 5">Belongs to the histone-like Alba family.</text>
</comment>
<dbReference type="HAMAP" id="MF_01122">
    <property type="entry name" value="AlbA"/>
    <property type="match status" value="1"/>
</dbReference>
<dbReference type="KEGG" id="nir:NSED_01175"/>
<evidence type="ECO:0000313" key="7">
    <source>
        <dbReference type="EMBL" id="AFS82047.1"/>
    </source>
</evidence>
<dbReference type="Proteomes" id="UP000006100">
    <property type="component" value="Chromosome"/>
</dbReference>
<keyword evidence="5" id="KW-0226">DNA condensation</keyword>
<protein>
    <recommendedName>
        <fullName evidence="5">DNA/RNA-binding protein Alba</fullName>
    </recommendedName>
</protein>
<dbReference type="STRING" id="1229909.NSED_01175"/>
<keyword evidence="8" id="KW-1185">Reference proteome</keyword>
<comment type="subcellular location">
    <subcellularLocation>
        <location evidence="5">Cytoplasm</location>
    </subcellularLocation>
    <subcellularLocation>
        <location evidence="5">Chromosome</location>
    </subcellularLocation>
</comment>
<dbReference type="GO" id="GO:0005694">
    <property type="term" value="C:chromosome"/>
    <property type="evidence" value="ECO:0007669"/>
    <property type="project" value="UniProtKB-SubCell"/>
</dbReference>
<dbReference type="Gene3D" id="3.30.110.20">
    <property type="entry name" value="Alba-like domain"/>
    <property type="match status" value="1"/>
</dbReference>
<dbReference type="GO" id="GO:0003723">
    <property type="term" value="F:RNA binding"/>
    <property type="evidence" value="ECO:0007669"/>
    <property type="project" value="InterPro"/>
</dbReference>
<name>K0BAC3_9ARCH</name>
<dbReference type="AlphaFoldDB" id="K0BAC3"/>
<dbReference type="eggNOG" id="arCOG01753">
    <property type="taxonomic scope" value="Archaea"/>
</dbReference>
<keyword evidence="3 5" id="KW-0963">Cytoplasm</keyword>
<evidence type="ECO:0000256" key="1">
    <source>
        <dbReference type="ARBA" id="ARBA00008018"/>
    </source>
</evidence>
<evidence type="ECO:0000256" key="5">
    <source>
        <dbReference type="HAMAP-Rule" id="MF_01122"/>
    </source>
</evidence>
<accession>K0BAC3</accession>
<dbReference type="InterPro" id="IPR036882">
    <property type="entry name" value="Alba-like_dom_sf"/>
</dbReference>